<protein>
    <recommendedName>
        <fullName evidence="1">Metallo-beta-lactamase domain-containing protein</fullName>
    </recommendedName>
</protein>
<reference evidence="2" key="1">
    <citation type="submission" date="2018-06" db="EMBL/GenBank/DDBJ databases">
        <authorList>
            <person name="Zhirakovskaya E."/>
        </authorList>
    </citation>
    <scope>NUCLEOTIDE SEQUENCE</scope>
</reference>
<dbReference type="AlphaFoldDB" id="A0A3B0UKY2"/>
<proteinExistence type="predicted"/>
<dbReference type="PANTHER" id="PTHR42951:SF17">
    <property type="entry name" value="METALLO-BETA-LACTAMASE DOMAIN-CONTAINING PROTEIN"/>
    <property type="match status" value="1"/>
</dbReference>
<name>A0A3B0UKY2_9ZZZZ</name>
<organism evidence="2">
    <name type="scientific">hydrothermal vent metagenome</name>
    <dbReference type="NCBI Taxonomy" id="652676"/>
    <lineage>
        <taxon>unclassified sequences</taxon>
        <taxon>metagenomes</taxon>
        <taxon>ecological metagenomes</taxon>
    </lineage>
</organism>
<gene>
    <name evidence="2" type="ORF">MNBD_CHLOROFLEXI01-3494</name>
</gene>
<dbReference type="PANTHER" id="PTHR42951">
    <property type="entry name" value="METALLO-BETA-LACTAMASE DOMAIN-CONTAINING"/>
    <property type="match status" value="1"/>
</dbReference>
<dbReference type="SMART" id="SM00849">
    <property type="entry name" value="Lactamase_B"/>
    <property type="match status" value="1"/>
</dbReference>
<accession>A0A3B0UKY2</accession>
<dbReference type="EMBL" id="UOEU01000273">
    <property type="protein sequence ID" value="VAW31695.1"/>
    <property type="molecule type" value="Genomic_DNA"/>
</dbReference>
<dbReference type="Gene3D" id="3.60.15.10">
    <property type="entry name" value="Ribonuclease Z/Hydroxyacylglutathione hydrolase-like"/>
    <property type="match status" value="1"/>
</dbReference>
<sequence>MTEIAPNVHSIETSRCNFYLIDEPPHIVLIDAGWPKQQALVFDLLQKLGHSPTDLSHILVTHADIDHVGSLAALQAASGAKVLAGAESAKLIAQGKSPKHLPIVMQWIVDTFMKVTPVDEADVSTFQDGDTLPFLGGLQVLASPGHTSDHFAFFSPASGVLFAGDALNTQNGRINLTPARITADKTAARHSGIRLLQLSPAVIACGHGTPSTTHSSDDLMALFNILRQE</sequence>
<evidence type="ECO:0000259" key="1">
    <source>
        <dbReference type="SMART" id="SM00849"/>
    </source>
</evidence>
<evidence type="ECO:0000313" key="2">
    <source>
        <dbReference type="EMBL" id="VAW31695.1"/>
    </source>
</evidence>
<dbReference type="InterPro" id="IPR001279">
    <property type="entry name" value="Metallo-B-lactamas"/>
</dbReference>
<dbReference type="CDD" id="cd07721">
    <property type="entry name" value="yflN-like_MBL-fold"/>
    <property type="match status" value="1"/>
</dbReference>
<dbReference type="InterPro" id="IPR050855">
    <property type="entry name" value="NDM-1-like"/>
</dbReference>
<dbReference type="SUPFAM" id="SSF56281">
    <property type="entry name" value="Metallo-hydrolase/oxidoreductase"/>
    <property type="match status" value="1"/>
</dbReference>
<feature type="domain" description="Metallo-beta-lactamase" evidence="1">
    <location>
        <begin position="15"/>
        <end position="207"/>
    </location>
</feature>
<dbReference type="InterPro" id="IPR036866">
    <property type="entry name" value="RibonucZ/Hydroxyglut_hydro"/>
</dbReference>
<dbReference type="Pfam" id="PF00753">
    <property type="entry name" value="Lactamase_B"/>
    <property type="match status" value="1"/>
</dbReference>